<comment type="caution">
    <text evidence="1">The sequence shown here is derived from an EMBL/GenBank/DDBJ whole genome shotgun (WGS) entry which is preliminary data.</text>
</comment>
<dbReference type="Proteomes" id="UP000789759">
    <property type="component" value="Unassembled WGS sequence"/>
</dbReference>
<name>A0A9N8WDE8_9GLOM</name>
<organism evidence="1 2">
    <name type="scientific">Cetraspora pellucida</name>
    <dbReference type="NCBI Taxonomy" id="1433469"/>
    <lineage>
        <taxon>Eukaryota</taxon>
        <taxon>Fungi</taxon>
        <taxon>Fungi incertae sedis</taxon>
        <taxon>Mucoromycota</taxon>
        <taxon>Glomeromycotina</taxon>
        <taxon>Glomeromycetes</taxon>
        <taxon>Diversisporales</taxon>
        <taxon>Gigasporaceae</taxon>
        <taxon>Cetraspora</taxon>
    </lineage>
</organism>
<proteinExistence type="predicted"/>
<evidence type="ECO:0000313" key="1">
    <source>
        <dbReference type="EMBL" id="CAG8480541.1"/>
    </source>
</evidence>
<accession>A0A9N8WDE8</accession>
<feature type="non-terminal residue" evidence="1">
    <location>
        <position position="1"/>
    </location>
</feature>
<dbReference type="AlphaFoldDB" id="A0A9N8WDE8"/>
<evidence type="ECO:0000313" key="2">
    <source>
        <dbReference type="Proteomes" id="UP000789759"/>
    </source>
</evidence>
<gene>
    <name evidence="1" type="ORF">CPELLU_LOCUS1499</name>
</gene>
<keyword evidence="2" id="KW-1185">Reference proteome</keyword>
<dbReference type="EMBL" id="CAJVQA010000558">
    <property type="protein sequence ID" value="CAG8480541.1"/>
    <property type="molecule type" value="Genomic_DNA"/>
</dbReference>
<sequence>GFKVTEYEGLFQIKCGTKNDPYDIDQKLDDSMSDDYKINNELNYYNENTWNIDATKICGNGN</sequence>
<protein>
    <submittedName>
        <fullName evidence="1">15317_t:CDS:1</fullName>
    </submittedName>
</protein>
<reference evidence="1" key="1">
    <citation type="submission" date="2021-06" db="EMBL/GenBank/DDBJ databases">
        <authorList>
            <person name="Kallberg Y."/>
            <person name="Tangrot J."/>
            <person name="Rosling A."/>
        </authorList>
    </citation>
    <scope>NUCLEOTIDE SEQUENCE</scope>
    <source>
        <strain evidence="1">FL966</strain>
    </source>
</reference>